<sequence>MTDTASFLNRLPAEGQGIVSDAEERGLRVRLLGGIAIRLLLGDRFDMAFDRSYRDVDVICGRKDGRGLEELLAARGWEPAAEFNALNGSRRLLFHDPASEAQVDVFVGEFSMCHALPLADSLDRPGPSLPATDLVMTKLQIVELNAKDRSDLYALLAGCEVGDGDPAAIEPARMASLTGRDWGLHHTFELNLAKLREGVAAGEGPAAATVAIDALAEAMEAEPKSRSWKMRARIGERKRWYELPEEVDREG</sequence>
<protein>
    <recommendedName>
        <fullName evidence="3">Nucleotidyltransferase AbiEii toxin of type IV toxin-antitoxin system</fullName>
    </recommendedName>
</protein>
<evidence type="ECO:0000313" key="2">
    <source>
        <dbReference type="Proteomes" id="UP000585272"/>
    </source>
</evidence>
<dbReference type="Proteomes" id="UP000585272">
    <property type="component" value="Unassembled WGS sequence"/>
</dbReference>
<evidence type="ECO:0000313" key="1">
    <source>
        <dbReference type="EMBL" id="MBB4663301.1"/>
    </source>
</evidence>
<proteinExistence type="predicted"/>
<evidence type="ECO:0008006" key="3">
    <source>
        <dbReference type="Google" id="ProtNLM"/>
    </source>
</evidence>
<dbReference type="Gene3D" id="3.30.460.40">
    <property type="match status" value="1"/>
</dbReference>
<name>A0A840IGD1_9ACTN</name>
<comment type="caution">
    <text evidence="1">The sequence shown here is derived from an EMBL/GenBank/DDBJ whole genome shotgun (WGS) entry which is preliminary data.</text>
</comment>
<reference evidence="1 2" key="1">
    <citation type="submission" date="2020-08" db="EMBL/GenBank/DDBJ databases">
        <title>Genomic Encyclopedia of Archaeal and Bacterial Type Strains, Phase II (KMG-II): from individual species to whole genera.</title>
        <authorList>
            <person name="Goeker M."/>
        </authorList>
    </citation>
    <scope>NUCLEOTIDE SEQUENCE [LARGE SCALE GENOMIC DNA]</scope>
    <source>
        <strain evidence="1 2">DSM 23288</strain>
    </source>
</reference>
<keyword evidence="2" id="KW-1185">Reference proteome</keyword>
<dbReference type="AlphaFoldDB" id="A0A840IGD1"/>
<dbReference type="EMBL" id="JACHNU010000003">
    <property type="protein sequence ID" value="MBB4663301.1"/>
    <property type="molecule type" value="Genomic_DNA"/>
</dbReference>
<organism evidence="1 2">
    <name type="scientific">Conexibacter arvalis</name>
    <dbReference type="NCBI Taxonomy" id="912552"/>
    <lineage>
        <taxon>Bacteria</taxon>
        <taxon>Bacillati</taxon>
        <taxon>Actinomycetota</taxon>
        <taxon>Thermoleophilia</taxon>
        <taxon>Solirubrobacterales</taxon>
        <taxon>Conexibacteraceae</taxon>
        <taxon>Conexibacter</taxon>
    </lineage>
</organism>
<gene>
    <name evidence="1" type="ORF">BDZ31_002890</name>
</gene>
<dbReference type="RefSeq" id="WP_183343022.1">
    <property type="nucleotide sequence ID" value="NZ_JACHNU010000003.1"/>
</dbReference>
<accession>A0A840IGD1</accession>